<dbReference type="EMBL" id="HBEG01048550">
    <property type="protein sequence ID" value="CAD8385927.1"/>
    <property type="molecule type" value="Transcribed_RNA"/>
</dbReference>
<proteinExistence type="predicted"/>
<dbReference type="AlphaFoldDB" id="A0A7S0B8U0"/>
<name>A0A7S0B8U0_9DINO</name>
<evidence type="ECO:0000313" key="2">
    <source>
        <dbReference type="EMBL" id="CAD8385927.1"/>
    </source>
</evidence>
<organism evidence="2">
    <name type="scientific">Pyrodinium bahamense</name>
    <dbReference type="NCBI Taxonomy" id="73915"/>
    <lineage>
        <taxon>Eukaryota</taxon>
        <taxon>Sar</taxon>
        <taxon>Alveolata</taxon>
        <taxon>Dinophyceae</taxon>
        <taxon>Gonyaulacales</taxon>
        <taxon>Pyrocystaceae</taxon>
        <taxon>Pyrodinium</taxon>
    </lineage>
</organism>
<feature type="region of interest" description="Disordered" evidence="1">
    <location>
        <begin position="124"/>
        <end position="146"/>
    </location>
</feature>
<accession>A0A7S0B8U0</accession>
<reference evidence="2" key="1">
    <citation type="submission" date="2021-01" db="EMBL/GenBank/DDBJ databases">
        <authorList>
            <person name="Corre E."/>
            <person name="Pelletier E."/>
            <person name="Niang G."/>
            <person name="Scheremetjew M."/>
            <person name="Finn R."/>
            <person name="Kale V."/>
            <person name="Holt S."/>
            <person name="Cochrane G."/>
            <person name="Meng A."/>
            <person name="Brown T."/>
            <person name="Cohen L."/>
        </authorList>
    </citation>
    <scope>NUCLEOTIDE SEQUENCE</scope>
    <source>
        <strain evidence="2">Pbaha01</strain>
    </source>
</reference>
<feature type="region of interest" description="Disordered" evidence="1">
    <location>
        <begin position="181"/>
        <end position="203"/>
    </location>
</feature>
<gene>
    <name evidence="2" type="ORF">PBAH0796_LOCUS29615</name>
</gene>
<protein>
    <submittedName>
        <fullName evidence="2">Uncharacterized protein</fullName>
    </submittedName>
</protein>
<sequence>MERLQLLAHVALDREIMQDDGRKPVLVISAHDYTVAGAQQPRHSIAIALKSWRQLYSSMFEAVVVACGEPQTAGMLDKIVNVDIYASALEGATTFCDWHWHAPLLGLSVNKVLANIGLCQVPRVRSQPGRGPSDGGIGENPDKTLAKRPDTQTAMAMDLALETPARPAGFVLSPKSVRRPLPGCSSKHSRSCARPASGSITGVDSRTAHELAVANRMADKSVHDPLADAVRSLGKPNEFGANVGLIRFNAVSTFTKRQGVQAKAKMFRDETDKRAASLDMPEDLKDHVRARICEDALRKFDDKESQRDLNDTTLLVQHLAGEVDVQLQQRWKEGSSDQMWEETTASLSGSLQRTVGKRPDPFPKIGKLLQTAGRGVTSSLIQQHEALGAGVRA</sequence>
<evidence type="ECO:0000256" key="1">
    <source>
        <dbReference type="SAM" id="MobiDB-lite"/>
    </source>
</evidence>